<organism evidence="2 3">
    <name type="scientific">Laspinema palackyanum D2a</name>
    <dbReference type="NCBI Taxonomy" id="2953684"/>
    <lineage>
        <taxon>Bacteria</taxon>
        <taxon>Bacillati</taxon>
        <taxon>Cyanobacteriota</taxon>
        <taxon>Cyanophyceae</taxon>
        <taxon>Oscillatoriophycideae</taxon>
        <taxon>Oscillatoriales</taxon>
        <taxon>Laspinemataceae</taxon>
        <taxon>Laspinema</taxon>
        <taxon>Laspinema palackyanum</taxon>
    </lineage>
</organism>
<name>A0ABT2MSV1_9CYAN</name>
<dbReference type="RefSeq" id="WP_368007374.1">
    <property type="nucleotide sequence ID" value="NZ_JAMXFF010000023.1"/>
</dbReference>
<dbReference type="PROSITE" id="PS52031">
    <property type="entry name" value="GG_LECTIN"/>
    <property type="match status" value="2"/>
</dbReference>
<accession>A0ABT2MSV1</accession>
<dbReference type="InterPro" id="IPR039477">
    <property type="entry name" value="ILEI/PANDER_dom"/>
</dbReference>
<reference evidence="2 3" key="1">
    <citation type="journal article" date="2022" name="Front. Microbiol.">
        <title>High genomic differentiation and limited gene flow indicate recent cryptic speciation within the genus Laspinema (cyanobacteria).</title>
        <authorList>
            <person name="Stanojkovic A."/>
            <person name="Skoupy S."/>
            <person name="Skaloud P."/>
            <person name="Dvorak P."/>
        </authorList>
    </citation>
    <scope>NUCLEOTIDE SEQUENCE [LARGE SCALE GENOMIC DNA]</scope>
    <source>
        <strain evidence="2 3">D2a</strain>
    </source>
</reference>
<evidence type="ECO:0000259" key="1">
    <source>
        <dbReference type="Pfam" id="PF15711"/>
    </source>
</evidence>
<dbReference type="PANTHER" id="PTHR46396:SF2">
    <property type="entry name" value="ILEI_PANDER DOMAIN-CONTAINING PROTEIN"/>
    <property type="match status" value="1"/>
</dbReference>
<dbReference type="Pfam" id="PF15711">
    <property type="entry name" value="ILEI"/>
    <property type="match status" value="3"/>
</dbReference>
<dbReference type="PANTHER" id="PTHR46396">
    <property type="entry name" value="PROTEIN O-LINKED-MANNOSE BETA-1,2-N-ACETYLGLUCOSAMINYLTRANSFERASE 1"/>
    <property type="match status" value="1"/>
</dbReference>
<gene>
    <name evidence="2" type="ORF">NG799_15840</name>
</gene>
<dbReference type="InterPro" id="IPR052463">
    <property type="entry name" value="O-linked_mannose_GnT"/>
</dbReference>
<feature type="domain" description="ILEI/PANDER" evidence="1">
    <location>
        <begin position="52"/>
        <end position="148"/>
    </location>
</feature>
<keyword evidence="3" id="KW-1185">Reference proteome</keyword>
<sequence length="1365" mass="150583">MTHSKTFTIQAKSEGCIEINNKVVTYGSASITMNGIEVLPIPIKGDGTGKTRGLHVAVINEQDGSVVQKEHFKTYDSSEEASRFAKLIEEIPIGRIVALAICDEASRYITGDHGTENQAAINACQKLGSKKIEQLKYRDSYVLIGHKGFLGSQTVECLRKGLPASGDFQKKYFLEIQAKSEGKRERGVVTNGSASIIVNGMEALPIPIKGDGTGKTRGLHVAVINEQDGSVVQKEHFKTHDSSEEASRFAKLIEEIPIGRIVALAICDEGAAFITGVNGGKKNQDAIDACKKLGSTKIQELKWRDSYVLIGHKDVLQSQTVELLNTDSQAYVEFKKRNPIEIKVISEGKRESGVVTNGRASITVNGEAVINVSTENNRGLHVAVISEQDGSVVKTERFKTYDKFEEASRFAKFIQDVSVGRLVAIAVCDEGSKYITGTKSSDGKRNQEAIDACKSLGSTNIEQLQWRDSWVLIGQKGRVKTIEVREERNSSASASVSALISSRENLLKKIHNKQGISARISLTEDYQTGDLENRISFFYRAIISFPIGTTEAKLTAVQDIEVEIDGKKYTLNPATPVTVPTNALGKMVLIKKAAELNIPAIKVRTSEMRADESYIVCIDSPAYYKIADLEPDAIAKNRNELNIKSKFSDQKCNDVQNVITRLASAYQNTYHYVEGANGTCRDRYVRPHNMEDLHWKYSKESGITNLTPQQAHEETKSAKLKSLDWKPGQSLFEDIGKAFISAQEIVVHTVTSRAVTAYKLVENAVKTVEDVAVDTANIITKVAEDEYNGVVKIGNNLVHGNISGAVSDAIYMESAIISDVFTGGENITSHLVEGSKNAVVITFKSIVGDVQYILDHTGKLGEAIEGCLKEIELEAEHLLVWLAEELGWDDILKVQKAIERTFKDGMDKMPNIIKNLKTQIDAGFKTIKTDLHSNIQQAREYFGANSNLIAQGENDHATLDKAHEHTDWLMSKVTSDSDTSTSDNFAVPEPPQDLLDAMEGIIKTLSDKIGNDTILQKAIKNLEDDFRDLFQGSLLDAPKKMILIVLDLAEIIADVAIDLVNTIVDVLLDCFSSLIQWFQRLLNIPIKLPFITDIYKMLTKGEQLTILSFSSLMVAIPAKFIAEFFGDNLAKLTPSASKGLTSVQKWFGYLYAGCQFGNGILNCILDLPPSAVAQGANNIELQPVVNGQLQQPLSGNNNPPQQSNIMIGSLLTIDFLSQIFGSPSGDHYLWRIPDNKEEEAPFDIMVVIWAYQCLLFVVDFAFAINSERAEDSDNGLFIQFVLELFHLGLFLFYNEGDSKNHPDQKWNYINTALFLDPFEGLIQVGRTQLVMGWTEGGSYAVVPVSDIFFQSAYAFLYGKGISDQS</sequence>
<feature type="domain" description="ILEI/PANDER" evidence="1">
    <location>
        <begin position="378"/>
        <end position="477"/>
    </location>
</feature>
<evidence type="ECO:0000313" key="2">
    <source>
        <dbReference type="EMBL" id="MCT7967813.1"/>
    </source>
</evidence>
<feature type="domain" description="ILEI/PANDER" evidence="1">
    <location>
        <begin position="217"/>
        <end position="314"/>
    </location>
</feature>
<comment type="caution">
    <text evidence="2">The sequence shown here is derived from an EMBL/GenBank/DDBJ whole genome shotgun (WGS) entry which is preliminary data.</text>
</comment>
<dbReference type="EMBL" id="JAMXFF010000023">
    <property type="protein sequence ID" value="MCT7967813.1"/>
    <property type="molecule type" value="Genomic_DNA"/>
</dbReference>
<evidence type="ECO:0000313" key="3">
    <source>
        <dbReference type="Proteomes" id="UP001525890"/>
    </source>
</evidence>
<protein>
    <recommendedName>
        <fullName evidence="1">ILEI/PANDER domain-containing protein</fullName>
    </recommendedName>
</protein>
<dbReference type="Proteomes" id="UP001525890">
    <property type="component" value="Unassembled WGS sequence"/>
</dbReference>
<proteinExistence type="predicted"/>